<dbReference type="InterPro" id="IPR001958">
    <property type="entry name" value="Tet-R_TetA/multi-R_MdtG-like"/>
</dbReference>
<dbReference type="InterPro" id="IPR020846">
    <property type="entry name" value="MFS_dom"/>
</dbReference>
<feature type="transmembrane region" description="Helical" evidence="6">
    <location>
        <begin position="285"/>
        <end position="311"/>
    </location>
</feature>
<dbReference type="PANTHER" id="PTHR23531">
    <property type="entry name" value="QUINOLENE RESISTANCE PROTEIN NORA"/>
    <property type="match status" value="1"/>
</dbReference>
<evidence type="ECO:0000256" key="5">
    <source>
        <dbReference type="ARBA" id="ARBA00023136"/>
    </source>
</evidence>
<evidence type="ECO:0000256" key="2">
    <source>
        <dbReference type="ARBA" id="ARBA00022448"/>
    </source>
</evidence>
<dbReference type="PROSITE" id="PS50850">
    <property type="entry name" value="MFS"/>
    <property type="match status" value="1"/>
</dbReference>
<dbReference type="Gene3D" id="1.20.1250.20">
    <property type="entry name" value="MFS general substrate transporter like domains"/>
    <property type="match status" value="2"/>
</dbReference>
<evidence type="ECO:0000256" key="4">
    <source>
        <dbReference type="ARBA" id="ARBA00022989"/>
    </source>
</evidence>
<dbReference type="InterPro" id="IPR011701">
    <property type="entry name" value="MFS"/>
</dbReference>
<protein>
    <recommendedName>
        <fullName evidence="7">Major facilitator superfamily (MFS) profile domain-containing protein</fullName>
    </recommendedName>
</protein>
<dbReference type="InterPro" id="IPR036259">
    <property type="entry name" value="MFS_trans_sf"/>
</dbReference>
<dbReference type="InterPro" id="IPR052714">
    <property type="entry name" value="MFS_Exporter"/>
</dbReference>
<comment type="caution">
    <text evidence="8">The sequence shown here is derived from an EMBL/GenBank/DDBJ whole genome shotgun (WGS) entry which is preliminary data.</text>
</comment>
<feature type="transmembrane region" description="Helical" evidence="6">
    <location>
        <begin position="90"/>
        <end position="112"/>
    </location>
</feature>
<dbReference type="CDD" id="cd17325">
    <property type="entry name" value="MFS_MdtG_SLC18_like"/>
    <property type="match status" value="1"/>
</dbReference>
<evidence type="ECO:0000256" key="3">
    <source>
        <dbReference type="ARBA" id="ARBA00022692"/>
    </source>
</evidence>
<organism evidence="8 9">
    <name type="scientific">Halalkalibacter okhensis</name>
    <dbReference type="NCBI Taxonomy" id="333138"/>
    <lineage>
        <taxon>Bacteria</taxon>
        <taxon>Bacillati</taxon>
        <taxon>Bacillota</taxon>
        <taxon>Bacilli</taxon>
        <taxon>Bacillales</taxon>
        <taxon>Bacillaceae</taxon>
        <taxon>Halalkalibacter</taxon>
    </lineage>
</organism>
<evidence type="ECO:0000313" key="9">
    <source>
        <dbReference type="Proteomes" id="UP000030832"/>
    </source>
</evidence>
<dbReference type="PRINTS" id="PR01035">
    <property type="entry name" value="TCRTETA"/>
</dbReference>
<feature type="transmembrane region" description="Helical" evidence="6">
    <location>
        <begin position="323"/>
        <end position="344"/>
    </location>
</feature>
<keyword evidence="4 6" id="KW-1133">Transmembrane helix</keyword>
<feature type="transmembrane region" description="Helical" evidence="6">
    <location>
        <begin position="199"/>
        <end position="220"/>
    </location>
</feature>
<feature type="transmembrane region" description="Helical" evidence="6">
    <location>
        <begin position="262"/>
        <end position="279"/>
    </location>
</feature>
<name>A0A0B0II67_9BACI</name>
<dbReference type="eggNOG" id="COG2814">
    <property type="taxonomic scope" value="Bacteria"/>
</dbReference>
<feature type="transmembrane region" description="Helical" evidence="6">
    <location>
        <begin position="65"/>
        <end position="84"/>
    </location>
</feature>
<dbReference type="AlphaFoldDB" id="A0A0B0II67"/>
<accession>A0A0B0II67</accession>
<keyword evidence="2" id="KW-0813">Transport</keyword>
<evidence type="ECO:0000256" key="6">
    <source>
        <dbReference type="SAM" id="Phobius"/>
    </source>
</evidence>
<evidence type="ECO:0000259" key="7">
    <source>
        <dbReference type="PROSITE" id="PS50850"/>
    </source>
</evidence>
<feature type="transmembrane region" description="Helical" evidence="6">
    <location>
        <begin position="154"/>
        <end position="174"/>
    </location>
</feature>
<keyword evidence="9" id="KW-1185">Reference proteome</keyword>
<keyword evidence="3 6" id="KW-0812">Transmembrane</keyword>
<feature type="transmembrane region" description="Helical" evidence="6">
    <location>
        <begin position="34"/>
        <end position="58"/>
    </location>
</feature>
<dbReference type="EMBL" id="JRJU01000008">
    <property type="protein sequence ID" value="KHF40577.1"/>
    <property type="molecule type" value="Genomic_DNA"/>
</dbReference>
<feature type="transmembrane region" description="Helical" evidence="6">
    <location>
        <begin position="232"/>
        <end position="250"/>
    </location>
</feature>
<dbReference type="PANTHER" id="PTHR23531:SF1">
    <property type="entry name" value="QUINOLENE RESISTANCE PROTEIN NORA"/>
    <property type="match status" value="1"/>
</dbReference>
<feature type="domain" description="Major facilitator superfamily (MFS) profile" evidence="7">
    <location>
        <begin position="1"/>
        <end position="373"/>
    </location>
</feature>
<dbReference type="Pfam" id="PF07690">
    <property type="entry name" value="MFS_1"/>
    <property type="match status" value="1"/>
</dbReference>
<dbReference type="GO" id="GO:0022857">
    <property type="term" value="F:transmembrane transporter activity"/>
    <property type="evidence" value="ECO:0007669"/>
    <property type="project" value="InterPro"/>
</dbReference>
<evidence type="ECO:0000313" key="8">
    <source>
        <dbReference type="EMBL" id="KHF40577.1"/>
    </source>
</evidence>
<feature type="transmembrane region" description="Helical" evidence="6">
    <location>
        <begin position="124"/>
        <end position="148"/>
    </location>
</feature>
<sequence>MALLYIIIIVAFIDTFSQLPIIGPFASNLGATPMLVGIIIGIYSFSNIIGNIVSGYWIDRMGPKVVLCTGMILAGIVLFFYSLVTTAQELIYVRLFHGLVGGLIVPAVFTFLGSRKTKKSKGKVMALSGASVGIAAIAGPALGTIISGRFGYDYLFFMLTILMIGCALLAIFFVKDLQWTGSTDPTDQTAFFIITKPILYSYISIFLLMFTLGILTFALPLKVEGLQLRAELTGSLLSIFGLVAILIFILPTNVLFEKWRPMHLMTIGLLTIFFALVSLSLSSTFIHLMLAMVIYGVGFAFIFPSTSAAVVESSGESKRGKAFGLFYACFSFGVIAGSFLSGALAVSPSLLFFIGGLCLLFVVLIFHLFSRRLIN</sequence>
<feature type="transmembrane region" description="Helical" evidence="6">
    <location>
        <begin position="350"/>
        <end position="369"/>
    </location>
</feature>
<dbReference type="RefSeq" id="WP_034627967.1">
    <property type="nucleotide sequence ID" value="NZ_JRJU01000008.1"/>
</dbReference>
<dbReference type="STRING" id="333138.LQ50_08635"/>
<proteinExistence type="predicted"/>
<comment type="subcellular location">
    <subcellularLocation>
        <location evidence="1">Cell membrane</location>
        <topology evidence="1">Multi-pass membrane protein</topology>
    </subcellularLocation>
</comment>
<keyword evidence="5 6" id="KW-0472">Membrane</keyword>
<gene>
    <name evidence="8" type="ORF">LQ50_08635</name>
</gene>
<reference evidence="8 9" key="1">
    <citation type="submission" date="2014-09" db="EMBL/GenBank/DDBJ databases">
        <title>Genome sequencing and annotation of Bacillus Okhensis strain Kh10-101T.</title>
        <authorList>
            <person name="Prakash J.S."/>
        </authorList>
    </citation>
    <scope>NUCLEOTIDE SEQUENCE [LARGE SCALE GENOMIC DNA]</scope>
    <source>
        <strain evidence="9">Kh10-101T</strain>
    </source>
</reference>
<dbReference type="OrthoDB" id="9793283at2"/>
<evidence type="ECO:0000256" key="1">
    <source>
        <dbReference type="ARBA" id="ARBA00004651"/>
    </source>
</evidence>
<dbReference type="Proteomes" id="UP000030832">
    <property type="component" value="Unassembled WGS sequence"/>
</dbReference>
<dbReference type="GO" id="GO:0005886">
    <property type="term" value="C:plasma membrane"/>
    <property type="evidence" value="ECO:0007669"/>
    <property type="project" value="UniProtKB-SubCell"/>
</dbReference>
<dbReference type="SUPFAM" id="SSF103473">
    <property type="entry name" value="MFS general substrate transporter"/>
    <property type="match status" value="1"/>
</dbReference>